<dbReference type="PANTHER" id="PTHR10997">
    <property type="entry name" value="IMPORTIN-7, 8, 11"/>
    <property type="match status" value="1"/>
</dbReference>
<reference evidence="8" key="1">
    <citation type="journal article" date="2021" name="Open Biol.">
        <title>Shared evolutionary footprints suggest mitochondrial oxidative damage underlies multiple complex I losses in fungi.</title>
        <authorList>
            <person name="Schikora-Tamarit M.A."/>
            <person name="Marcet-Houben M."/>
            <person name="Nosek J."/>
            <person name="Gabaldon T."/>
        </authorList>
    </citation>
    <scope>NUCLEOTIDE SEQUENCE</scope>
    <source>
        <strain evidence="8">CBS6075</strain>
    </source>
</reference>
<proteinExistence type="predicted"/>
<keyword evidence="9" id="KW-1185">Reference proteome</keyword>
<dbReference type="InterPro" id="IPR001494">
    <property type="entry name" value="Importin-beta_N"/>
</dbReference>
<keyword evidence="6" id="KW-0539">Nucleus</keyword>
<evidence type="ECO:0000256" key="3">
    <source>
        <dbReference type="ARBA" id="ARBA00022448"/>
    </source>
</evidence>
<comment type="caution">
    <text evidence="8">The sequence shown here is derived from an EMBL/GenBank/DDBJ whole genome shotgun (WGS) entry which is preliminary data.</text>
</comment>
<name>A0A9P8NVH5_9ASCO</name>
<dbReference type="InterPro" id="IPR011989">
    <property type="entry name" value="ARM-like"/>
</dbReference>
<evidence type="ECO:0000259" key="7">
    <source>
        <dbReference type="PROSITE" id="PS50166"/>
    </source>
</evidence>
<dbReference type="OrthoDB" id="760868at2759"/>
<evidence type="ECO:0000256" key="4">
    <source>
        <dbReference type="ARBA" id="ARBA00022490"/>
    </source>
</evidence>
<dbReference type="GeneID" id="70239373"/>
<sequence>MDVQALHQCFLGTLQASPTIRKQAESQLKQAETIVGFLGACLDILEADSVEPVVKHACSIYFKNRILKYWADPNGHIDEGEKPAIRDRIIPMILKLERTLRNQFVPVLSVMISSDFPTHWPNYISTTKQLLLNTSDIQSMYTGVLCFSELARYYRWKTNANRHQELDPIIVDIFPSLLQIGQQFVANPSAYDKHFEAGEIVKLIIKSYKFVVYHDLPEPLQQQDSFLQWVTFHVSVINMDLPASVMSLDPEDRSLSPWVKSQKWAYANLYRLFERYGSQRLSSRFEYTEFQSMFSNNVVPGLLEVYFKRIEDWRQQKTWISGASMYQIILFLEQCVVQSSCFQLVQPHIPQLISEVAFPLLIPTEEVLDMFNNDPTEYIHMILDFYEETNSPQIAVLGLIYTLVEKRPKVALEPVLQFAYQKLESFSKLAESEDVAKEKESVLRIVGQIARRLMATKSLADQIEPFLASYILPNFKSQYAFLRARTCDVATKFDSLEFKDPNNLSVLFNGVLSCFNEYDSLPVQFEAARAIQAFLSFDQFKEALGSIIVESMEKLLELSNKVDSDAISAVIQECVECYSAQLQPFGANLMAKLSEQLLRLLTEIYEASNSGPDALDTDDVTDKHVAALGVFNTMVTVLLYFESSHELIAGLEQSYAPVVQYTFEKELDDFYAEAAELIENTLFLTRSVSPAMWTLFESMVTALMKNDLSIFVEDVTPSLKNYLVYGASVLRENKQYQEAFFQIIAQILSGEDSEIGEIYAADELASTFVLTLDKSSVAPYCGRLVQTILEKLSLEDTMHSSDSFKISLLGVVISGLVVNPNVCVQTLMEAGALESFILSWFKLAPKMKHVFDLKVSVLGFFSLLSIEFEALKQLQLDGVIPQIGHALAIQYEKLPAAISDLEKRRADFNADEHLSKQEFSDDWDEDEESNATQDYLQFLERESGLLDVDDDEYEEDPFSNTVLDNINVFKALKDCMGQLQAFPEKYQLLVGQLDSKEQTTLQNIVHIAQ</sequence>
<evidence type="ECO:0000313" key="8">
    <source>
        <dbReference type="EMBL" id="KAH3660204.1"/>
    </source>
</evidence>
<keyword evidence="5" id="KW-0653">Protein transport</keyword>
<dbReference type="PROSITE" id="PS50166">
    <property type="entry name" value="IMPORTIN_B_NT"/>
    <property type="match status" value="1"/>
</dbReference>
<evidence type="ECO:0000256" key="2">
    <source>
        <dbReference type="ARBA" id="ARBA00004496"/>
    </source>
</evidence>
<dbReference type="RefSeq" id="XP_046057915.1">
    <property type="nucleotide sequence ID" value="XM_046208802.1"/>
</dbReference>
<dbReference type="GO" id="GO:0031267">
    <property type="term" value="F:small GTPase binding"/>
    <property type="evidence" value="ECO:0007669"/>
    <property type="project" value="InterPro"/>
</dbReference>
<dbReference type="GO" id="GO:0005829">
    <property type="term" value="C:cytosol"/>
    <property type="evidence" value="ECO:0007669"/>
    <property type="project" value="TreeGrafter"/>
</dbReference>
<evidence type="ECO:0000313" key="9">
    <source>
        <dbReference type="Proteomes" id="UP000769157"/>
    </source>
</evidence>
<comment type="subcellular location">
    <subcellularLocation>
        <location evidence="2">Cytoplasm</location>
    </subcellularLocation>
    <subcellularLocation>
        <location evidence="1">Nucleus</location>
    </subcellularLocation>
</comment>
<dbReference type="GO" id="GO:0006606">
    <property type="term" value="P:protein import into nucleus"/>
    <property type="evidence" value="ECO:0007669"/>
    <property type="project" value="TreeGrafter"/>
</dbReference>
<reference evidence="8" key="2">
    <citation type="submission" date="2021-01" db="EMBL/GenBank/DDBJ databases">
        <authorList>
            <person name="Schikora-Tamarit M.A."/>
        </authorList>
    </citation>
    <scope>NUCLEOTIDE SEQUENCE</scope>
    <source>
        <strain evidence="8">CBS6075</strain>
    </source>
</reference>
<gene>
    <name evidence="8" type="ORF">OGAPHI_007409</name>
</gene>
<feature type="domain" description="Importin N-terminal" evidence="7">
    <location>
        <begin position="24"/>
        <end position="95"/>
    </location>
</feature>
<keyword evidence="4" id="KW-0963">Cytoplasm</keyword>
<organism evidence="8 9">
    <name type="scientific">Ogataea philodendri</name>
    <dbReference type="NCBI Taxonomy" id="1378263"/>
    <lineage>
        <taxon>Eukaryota</taxon>
        <taxon>Fungi</taxon>
        <taxon>Dikarya</taxon>
        <taxon>Ascomycota</taxon>
        <taxon>Saccharomycotina</taxon>
        <taxon>Pichiomycetes</taxon>
        <taxon>Pichiales</taxon>
        <taxon>Pichiaceae</taxon>
        <taxon>Ogataea</taxon>
    </lineage>
</organism>
<dbReference type="GO" id="GO:0005635">
    <property type="term" value="C:nuclear envelope"/>
    <property type="evidence" value="ECO:0007669"/>
    <property type="project" value="TreeGrafter"/>
</dbReference>
<dbReference type="SUPFAM" id="SSF48371">
    <property type="entry name" value="ARM repeat"/>
    <property type="match status" value="1"/>
</dbReference>
<dbReference type="EMBL" id="JAEUBE010000511">
    <property type="protein sequence ID" value="KAH3660204.1"/>
    <property type="molecule type" value="Genomic_DNA"/>
</dbReference>
<accession>A0A9P8NVH5</accession>
<dbReference type="AlphaFoldDB" id="A0A9P8NVH5"/>
<dbReference type="Proteomes" id="UP000769157">
    <property type="component" value="Unassembled WGS sequence"/>
</dbReference>
<keyword evidence="3" id="KW-0813">Transport</keyword>
<evidence type="ECO:0000256" key="1">
    <source>
        <dbReference type="ARBA" id="ARBA00004123"/>
    </source>
</evidence>
<protein>
    <recommendedName>
        <fullName evidence="7">Importin N-terminal domain-containing protein</fullName>
    </recommendedName>
</protein>
<evidence type="ECO:0000256" key="5">
    <source>
        <dbReference type="ARBA" id="ARBA00022927"/>
    </source>
</evidence>
<dbReference type="SMART" id="SM00913">
    <property type="entry name" value="IBN_N"/>
    <property type="match status" value="1"/>
</dbReference>
<dbReference type="InterPro" id="IPR016024">
    <property type="entry name" value="ARM-type_fold"/>
</dbReference>
<dbReference type="PANTHER" id="PTHR10997:SF18">
    <property type="entry name" value="D-IMPORTIN 7_RANBP7"/>
    <property type="match status" value="1"/>
</dbReference>
<dbReference type="Gene3D" id="1.25.10.10">
    <property type="entry name" value="Leucine-rich Repeat Variant"/>
    <property type="match status" value="1"/>
</dbReference>
<evidence type="ECO:0000256" key="6">
    <source>
        <dbReference type="ARBA" id="ARBA00023242"/>
    </source>
</evidence>
<dbReference type="Pfam" id="PF03810">
    <property type="entry name" value="IBN_N"/>
    <property type="match status" value="1"/>
</dbReference>